<evidence type="ECO:0000313" key="1">
    <source>
        <dbReference type="EMBL" id="GAA6133051.1"/>
    </source>
</evidence>
<gene>
    <name evidence="1" type="ORF">NBRC116187_34110</name>
    <name evidence="2" type="ORF">SAMN05216271_2204</name>
</gene>
<dbReference type="EMBL" id="LT629763">
    <property type="protein sequence ID" value="SDS56704.1"/>
    <property type="molecule type" value="Genomic_DNA"/>
</dbReference>
<reference evidence="3" key="2">
    <citation type="submission" date="2016-10" db="EMBL/GenBank/DDBJ databases">
        <authorList>
            <person name="Varghese N."/>
            <person name="Submissions S."/>
        </authorList>
    </citation>
    <scope>NUCLEOTIDE SEQUENCE [LARGE SCALE GENOMIC DNA]</scope>
    <source>
        <strain evidence="3">JCM 14963</strain>
    </source>
</reference>
<reference evidence="1 4" key="3">
    <citation type="submission" date="2024-04" db="EMBL/GenBank/DDBJ databases">
        <title>Draft genome sequence of Halopseudomonas sabulinigri NBRC 116187.</title>
        <authorList>
            <person name="Miyakawa T."/>
            <person name="Kusuya Y."/>
            <person name="Miura T."/>
        </authorList>
    </citation>
    <scope>NUCLEOTIDE SEQUENCE [LARGE SCALE GENOMIC DNA]</scope>
    <source>
        <strain evidence="1 4">4NH20-0042</strain>
    </source>
</reference>
<dbReference type="AlphaFoldDB" id="A0A1H1T958"/>
<evidence type="ECO:0000313" key="2">
    <source>
        <dbReference type="EMBL" id="SDS56704.1"/>
    </source>
</evidence>
<dbReference type="Proteomes" id="UP001486808">
    <property type="component" value="Unassembled WGS sequence"/>
</dbReference>
<reference evidence="2" key="1">
    <citation type="submission" date="2016-10" db="EMBL/GenBank/DDBJ databases">
        <authorList>
            <person name="de Groot N.N."/>
        </authorList>
    </citation>
    <scope>NUCLEOTIDE SEQUENCE [LARGE SCALE GENOMIC DNA]</scope>
    <source>
        <strain evidence="2">JCM 14963</strain>
    </source>
</reference>
<dbReference type="OrthoDB" id="5731249at2"/>
<proteinExistence type="predicted"/>
<accession>A0A1H1T958</accession>
<sequence>MNTPALKSQVELALNQPHTQQHLRAWLAERLPGLHPAIRLEDDGIDTLFKFVQAYVEQVPNVLDAAAAVAEAARMRDRLLPVLKVAEAFFLQPPDLPAEHQGLLALLDEAYLAHRLVEEVNDRYVAHGGEALIPMDTTRANLIVHQLLGDDFANQLDAAVETAVAGLLPADTFSSETFQSYLAQQTEARRELWQQWPCMSEQLGIGIEWRGAA</sequence>
<dbReference type="EMBL" id="BAABWD010000006">
    <property type="protein sequence ID" value="GAA6133051.1"/>
    <property type="molecule type" value="Genomic_DNA"/>
</dbReference>
<keyword evidence="4" id="KW-1185">Reference proteome</keyword>
<dbReference type="Proteomes" id="UP000243413">
    <property type="component" value="Chromosome I"/>
</dbReference>
<dbReference type="STRING" id="472181.SAMN05216271_2204"/>
<organism evidence="2 3">
    <name type="scientific">Halopseudomonas sabulinigri</name>
    <dbReference type="NCBI Taxonomy" id="472181"/>
    <lineage>
        <taxon>Bacteria</taxon>
        <taxon>Pseudomonadati</taxon>
        <taxon>Pseudomonadota</taxon>
        <taxon>Gammaproteobacteria</taxon>
        <taxon>Pseudomonadales</taxon>
        <taxon>Pseudomonadaceae</taxon>
        <taxon>Halopseudomonas</taxon>
    </lineage>
</organism>
<evidence type="ECO:0000313" key="4">
    <source>
        <dbReference type="Proteomes" id="UP001486808"/>
    </source>
</evidence>
<name>A0A1H1T958_9GAMM</name>
<dbReference type="RefSeq" id="WP_092286583.1">
    <property type="nucleotide sequence ID" value="NZ_BAABWD010000006.1"/>
</dbReference>
<protein>
    <submittedName>
        <fullName evidence="2">Uncharacterized protein</fullName>
    </submittedName>
</protein>
<evidence type="ECO:0000313" key="3">
    <source>
        <dbReference type="Proteomes" id="UP000243413"/>
    </source>
</evidence>